<proteinExistence type="predicted"/>
<protein>
    <submittedName>
        <fullName evidence="4">CLUMA_CG007078, isoform A</fullName>
    </submittedName>
</protein>
<feature type="domain" description="Dynein heavy chain tail" evidence="2">
    <location>
        <begin position="213"/>
        <end position="779"/>
    </location>
</feature>
<feature type="region of interest" description="Disordered" evidence="1">
    <location>
        <begin position="1"/>
        <end position="22"/>
    </location>
</feature>
<name>A0A1J1I591_9DIPT</name>
<sequence>MDYDDDNYSTDSSEARERDAKKAIVEEVEEEETIPLPEYSEDQLNKLLTFIQQIATCYDLSEDDISESFTENATKWLMDVMETTLFVYFDRGYLCASSGVPTCTVNQITYFIRDEPLHVFSIEGFHDEISFGTFHENVEETILALINCIYGPLILQDKRWDDNVKMRLFSELHSFMAHLTDVNAKIGSMVLLYVPNEGHNLTVDEAVLSKSLVKRLESVLVYWISQIQLCLNDMENFVHGLACPSEEYEFWVYKYEVLSGIEEQIRHPNVEHILNILQKSQSLFIGKFKSLRDELNEEIDKSKSNSRYLTLLIKPCEEIESCEDPKDVPPKLPKIIYLIRVISLNSEYYKEKINTERLFAYLSNEIINYCKSKIDILKILNGQPRFGIKICDMSIDCCLAYKIIFKRLLEQLQMENFQKSWMFDETKIFNQIDSFIQRLNDIMEICETIIVFGRCDETVTIPPMTFGCSNGKEFTMICSDMEKKFDDGLKDIKTASHMILDIHDKKWYSEFSTFKVLIRSLEEVVQNLLSNVFISINNVEEALDVLTTMHNFSKRKSLQAQYIKKVEEMWMMFESEIVTVNKDVTRLDKEYLGCLPKNAGKSMILKIKMLKCNRLMTLLSNAHYLPKVASVDETLKMYETMVNNVKQKIETYNSDWGVEINPQPSSYLTRFLINRSPTHGGLLECNIDRNILPILNEAKYFDMMELPLPAVLLQTYPKAKKIFTIFNKVVNVIMLHNRILSSLSDKERLLFREHIKLMDRRISPGMFRLTYNDEMTDNFITECLKQLDELQYFVDIYKIINMVNVRLFEEISNGLILNHNVKSIGTLQHFKKKLKESRNSSVIAIGDIYNKIIKYIIVIYEGFETQLTGDVAEKWINFIRKIDALAEYAILNCTRNTLLSVFNLLNGKNDMSPEPFIAVNITLKNRQIHFEPSLEEVAETLNNIYLDIIKSIKIFPRLSETFKLPFSSEIRKFHEVIEQDSECQTYLVNIRNVIEENLEKTSDYLYAWYHFRTIWDIDVEQFMTKYQEKGIDLKEFEASMLKYFDVANQVIMQDMTVTITYLTFNCSKLKDHVLDYVTEWKKGYKNTLCAETLKKLEKFNATLTSRIATLSQQPDTYEELNLALDLYEQSVNEMKDREMEMNVIKEFYCSLEKYNIDIPLTIRKNFETIPINWNRYCEQLNEINNALNNQKENFKMGLLKRETVAEVKTETERDSTMTVEDESDIITESTEEALEHELKGN</sequence>
<evidence type="ECO:0000313" key="5">
    <source>
        <dbReference type="Proteomes" id="UP000183832"/>
    </source>
</evidence>
<dbReference type="InterPro" id="IPR013594">
    <property type="entry name" value="Dynein_heavy_tail"/>
</dbReference>
<feature type="domain" description="Dynein axonemal heavy chain 2/5/8 coiled-coil" evidence="3">
    <location>
        <begin position="1088"/>
        <end position="1199"/>
    </location>
</feature>
<feature type="region of interest" description="Disordered" evidence="1">
    <location>
        <begin position="1207"/>
        <end position="1241"/>
    </location>
</feature>
<dbReference type="Pfam" id="PF08385">
    <property type="entry name" value="DHC_N1"/>
    <property type="match status" value="1"/>
</dbReference>
<accession>A0A1J1I591</accession>
<dbReference type="GO" id="GO:0007018">
    <property type="term" value="P:microtubule-based movement"/>
    <property type="evidence" value="ECO:0007669"/>
    <property type="project" value="InterPro"/>
</dbReference>
<dbReference type="EMBL" id="CVRI01000037">
    <property type="protein sequence ID" value="CRK93545.1"/>
    <property type="molecule type" value="Genomic_DNA"/>
</dbReference>
<dbReference type="Pfam" id="PF25007">
    <property type="entry name" value="DYH2-5-8_CC"/>
    <property type="match status" value="1"/>
</dbReference>
<dbReference type="Proteomes" id="UP000183832">
    <property type="component" value="Unassembled WGS sequence"/>
</dbReference>
<dbReference type="AlphaFoldDB" id="A0A1J1I591"/>
<evidence type="ECO:0000313" key="4">
    <source>
        <dbReference type="EMBL" id="CRK93545.1"/>
    </source>
</evidence>
<dbReference type="InterPro" id="IPR056759">
    <property type="entry name" value="DYH2-5-8_CC"/>
</dbReference>
<keyword evidence="5" id="KW-1185">Reference proteome</keyword>
<dbReference type="PANTHER" id="PTHR46532">
    <property type="entry name" value="MALE FERTILITY FACTOR KL5"/>
    <property type="match status" value="1"/>
</dbReference>
<dbReference type="OrthoDB" id="447173at2759"/>
<dbReference type="GO" id="GO:0045505">
    <property type="term" value="F:dynein intermediate chain binding"/>
    <property type="evidence" value="ECO:0007669"/>
    <property type="project" value="InterPro"/>
</dbReference>
<dbReference type="InterPro" id="IPR026983">
    <property type="entry name" value="DHC"/>
</dbReference>
<dbReference type="GO" id="GO:0005858">
    <property type="term" value="C:axonemal dynein complex"/>
    <property type="evidence" value="ECO:0007669"/>
    <property type="project" value="TreeGrafter"/>
</dbReference>
<evidence type="ECO:0000259" key="2">
    <source>
        <dbReference type="Pfam" id="PF08385"/>
    </source>
</evidence>
<evidence type="ECO:0000256" key="1">
    <source>
        <dbReference type="SAM" id="MobiDB-lite"/>
    </source>
</evidence>
<feature type="compositionally biased region" description="Basic and acidic residues" evidence="1">
    <location>
        <begin position="13"/>
        <end position="22"/>
    </location>
</feature>
<reference evidence="4 5" key="1">
    <citation type="submission" date="2015-04" db="EMBL/GenBank/DDBJ databases">
        <authorList>
            <person name="Syromyatnikov M.Y."/>
            <person name="Popov V.N."/>
        </authorList>
    </citation>
    <scope>NUCLEOTIDE SEQUENCE [LARGE SCALE GENOMIC DNA]</scope>
</reference>
<dbReference type="GO" id="GO:0051959">
    <property type="term" value="F:dynein light intermediate chain binding"/>
    <property type="evidence" value="ECO:0007669"/>
    <property type="project" value="InterPro"/>
</dbReference>
<gene>
    <name evidence="4" type="ORF">CLUMA_CG007078</name>
</gene>
<dbReference type="STRING" id="568069.A0A1J1I591"/>
<evidence type="ECO:0000259" key="3">
    <source>
        <dbReference type="Pfam" id="PF25007"/>
    </source>
</evidence>
<dbReference type="PANTHER" id="PTHR46532:SF11">
    <property type="entry name" value="DYNEIN AXONEMAL HEAVY CHAIN 12"/>
    <property type="match status" value="1"/>
</dbReference>
<organism evidence="4 5">
    <name type="scientific">Clunio marinus</name>
    <dbReference type="NCBI Taxonomy" id="568069"/>
    <lineage>
        <taxon>Eukaryota</taxon>
        <taxon>Metazoa</taxon>
        <taxon>Ecdysozoa</taxon>
        <taxon>Arthropoda</taxon>
        <taxon>Hexapoda</taxon>
        <taxon>Insecta</taxon>
        <taxon>Pterygota</taxon>
        <taxon>Neoptera</taxon>
        <taxon>Endopterygota</taxon>
        <taxon>Diptera</taxon>
        <taxon>Nematocera</taxon>
        <taxon>Chironomoidea</taxon>
        <taxon>Chironomidae</taxon>
        <taxon>Clunio</taxon>
    </lineage>
</organism>
<feature type="compositionally biased region" description="Acidic residues" evidence="1">
    <location>
        <begin position="1219"/>
        <end position="1232"/>
    </location>
</feature>